<comment type="caution">
    <text evidence="10">The sequence shown here is derived from an EMBL/GenBank/DDBJ whole genome shotgun (WGS) entry which is preliminary data.</text>
</comment>
<dbReference type="InterPro" id="IPR010208">
    <property type="entry name" value="Ion_transpt_RnfC/RsxC"/>
</dbReference>
<dbReference type="PANTHER" id="PTHR43034:SF2">
    <property type="entry name" value="ION-TRANSLOCATING OXIDOREDUCTASE COMPLEX SUBUNIT C"/>
    <property type="match status" value="1"/>
</dbReference>
<keyword evidence="5" id="KW-0249">Electron transport</keyword>
<sequence>MQKEYHMLLSQSIGAPSEPIVAEGDTVKRGQMIAKCPEGKLGANLHASVSGEISAVTDTYIAVTADQVQTADFAPLRSETPLDLIKEAGIVGLGGAGFPTYVKLGKPFKEGGIVIANAAECEPILEHNIKAIEQNAEQLIRGLKIAMEVAHAEKGAVAIKGIHPKAVEKVKSAIDVDNISVTVLDNMYPMGEERAIVREVLGPVLEIDKLPMAAGAIVINAETLCRIQEAVDLKKPLIDKDMTVAGKITGDLIQVFRNVPIGTTVAEMFEKAGGIGPEYGELIMGGPYTGLRTTLGSPVVKTTGGILAAEEFWRGPEKIGLLVCACGADKERLEQIAESMGCEVAGVEYCKQAKEPKPGAPRKCENPGKCPGQVEKVLALKKAGAQALLISNCTDCTNTVMSCAPQLKLPVYHCTDGALRAVNMKLIRRMKTESK</sequence>
<name>A0A4R3K7A2_9FIRM</name>
<keyword evidence="2" id="KW-0004">4Fe-4S</keyword>
<dbReference type="SUPFAM" id="SSF142019">
    <property type="entry name" value="Nqo1 FMN-binding domain-like"/>
    <property type="match status" value="1"/>
</dbReference>
<dbReference type="Pfam" id="PF01512">
    <property type="entry name" value="Complex1_51K"/>
    <property type="match status" value="1"/>
</dbReference>
<dbReference type="PANTHER" id="PTHR43034">
    <property type="entry name" value="ION-TRANSLOCATING OXIDOREDUCTASE COMPLEX SUBUNIT C"/>
    <property type="match status" value="1"/>
</dbReference>
<evidence type="ECO:0000256" key="1">
    <source>
        <dbReference type="ARBA" id="ARBA00022448"/>
    </source>
</evidence>
<accession>A0A4R3K7A2</accession>
<protein>
    <submittedName>
        <fullName evidence="10">Proline reductase-associated electron transfer protein PrdC</fullName>
    </submittedName>
</protein>
<keyword evidence="3" id="KW-0479">Metal-binding</keyword>
<dbReference type="AlphaFoldDB" id="A0A4R3K7A2"/>
<dbReference type="GO" id="GO:0009055">
    <property type="term" value="F:electron transfer activity"/>
    <property type="evidence" value="ECO:0007669"/>
    <property type="project" value="InterPro"/>
</dbReference>
<evidence type="ECO:0000313" key="10">
    <source>
        <dbReference type="EMBL" id="TCS78571.1"/>
    </source>
</evidence>
<evidence type="ECO:0000256" key="3">
    <source>
        <dbReference type="ARBA" id="ARBA00022723"/>
    </source>
</evidence>
<feature type="domain" description="NADH-ubiquinone oxidoreductase 51kDa subunit FMN-binding" evidence="8">
    <location>
        <begin position="85"/>
        <end position="228"/>
    </location>
</feature>
<evidence type="ECO:0000259" key="9">
    <source>
        <dbReference type="Pfam" id="PF13375"/>
    </source>
</evidence>
<dbReference type="SUPFAM" id="SSF51230">
    <property type="entry name" value="Single hybrid motif"/>
    <property type="match status" value="1"/>
</dbReference>
<gene>
    <name evidence="10" type="ORF">EDD59_11197</name>
</gene>
<evidence type="ECO:0000256" key="2">
    <source>
        <dbReference type="ARBA" id="ARBA00022485"/>
    </source>
</evidence>
<dbReference type="GO" id="GO:0016020">
    <property type="term" value="C:membrane"/>
    <property type="evidence" value="ECO:0007669"/>
    <property type="project" value="InterPro"/>
</dbReference>
<organism evidence="10 11">
    <name type="scientific">Muricomes intestini</name>
    <dbReference type="NCBI Taxonomy" id="1796634"/>
    <lineage>
        <taxon>Bacteria</taxon>
        <taxon>Bacillati</taxon>
        <taxon>Bacillota</taxon>
        <taxon>Clostridia</taxon>
        <taxon>Lachnospirales</taxon>
        <taxon>Lachnospiraceae</taxon>
        <taxon>Muricomes</taxon>
    </lineage>
</organism>
<evidence type="ECO:0000313" key="11">
    <source>
        <dbReference type="Proteomes" id="UP000295726"/>
    </source>
</evidence>
<dbReference type="EMBL" id="SLZZ01000011">
    <property type="protein sequence ID" value="TCS78571.1"/>
    <property type="molecule type" value="Genomic_DNA"/>
</dbReference>
<proteinExistence type="predicted"/>
<dbReference type="Pfam" id="PF13375">
    <property type="entry name" value="RnfC_N"/>
    <property type="match status" value="1"/>
</dbReference>
<dbReference type="RefSeq" id="WP_132381254.1">
    <property type="nucleotide sequence ID" value="NZ_DAISCH010000012.1"/>
</dbReference>
<dbReference type="InterPro" id="IPR031001">
    <property type="entry name" value="PR_assoc_PrdC"/>
</dbReference>
<evidence type="ECO:0000256" key="4">
    <source>
        <dbReference type="ARBA" id="ARBA00022737"/>
    </source>
</evidence>
<feature type="domain" description="RnfC Barrel sandwich hybrid" evidence="9">
    <location>
        <begin position="2"/>
        <end position="64"/>
    </location>
</feature>
<dbReference type="OrthoDB" id="9767754at2"/>
<dbReference type="InterPro" id="IPR026902">
    <property type="entry name" value="RnfC_N"/>
</dbReference>
<evidence type="ECO:0000256" key="6">
    <source>
        <dbReference type="ARBA" id="ARBA00023004"/>
    </source>
</evidence>
<keyword evidence="1" id="KW-0813">Transport</keyword>
<evidence type="ECO:0000256" key="5">
    <source>
        <dbReference type="ARBA" id="ARBA00022982"/>
    </source>
</evidence>
<dbReference type="InterPro" id="IPR011538">
    <property type="entry name" value="Nuo51_FMN-bd"/>
</dbReference>
<dbReference type="Proteomes" id="UP000295726">
    <property type="component" value="Unassembled WGS sequence"/>
</dbReference>
<evidence type="ECO:0000256" key="7">
    <source>
        <dbReference type="ARBA" id="ARBA00023014"/>
    </source>
</evidence>
<dbReference type="Gene3D" id="3.40.50.11540">
    <property type="entry name" value="NADH-ubiquinone oxidoreductase 51kDa subunit"/>
    <property type="match status" value="1"/>
</dbReference>
<dbReference type="GO" id="GO:0051539">
    <property type="term" value="F:4 iron, 4 sulfur cluster binding"/>
    <property type="evidence" value="ECO:0007669"/>
    <property type="project" value="UniProtKB-KW"/>
</dbReference>
<dbReference type="SUPFAM" id="SSF142984">
    <property type="entry name" value="Nqo1 middle domain-like"/>
    <property type="match status" value="1"/>
</dbReference>
<dbReference type="GO" id="GO:0046872">
    <property type="term" value="F:metal ion binding"/>
    <property type="evidence" value="ECO:0007669"/>
    <property type="project" value="UniProtKB-KW"/>
</dbReference>
<dbReference type="InterPro" id="IPR011053">
    <property type="entry name" value="Single_hybrid_motif"/>
</dbReference>
<dbReference type="InterPro" id="IPR037225">
    <property type="entry name" value="Nuo51_FMN-bd_sf"/>
</dbReference>
<dbReference type="NCBIfam" id="TIGR04481">
    <property type="entry name" value="PR_assoc_PrdC"/>
    <property type="match status" value="1"/>
</dbReference>
<keyword evidence="11" id="KW-1185">Reference proteome</keyword>
<keyword evidence="4" id="KW-0677">Repeat</keyword>
<keyword evidence="7" id="KW-0411">Iron-sulfur</keyword>
<keyword evidence="6" id="KW-0408">Iron</keyword>
<reference evidence="10 11" key="1">
    <citation type="submission" date="2019-03" db="EMBL/GenBank/DDBJ databases">
        <title>Genomic Encyclopedia of Type Strains, Phase IV (KMG-IV): sequencing the most valuable type-strain genomes for metagenomic binning, comparative biology and taxonomic classification.</title>
        <authorList>
            <person name="Goeker M."/>
        </authorList>
    </citation>
    <scope>NUCLEOTIDE SEQUENCE [LARGE SCALE GENOMIC DNA]</scope>
    <source>
        <strain evidence="10 11">DSM 29489</strain>
    </source>
</reference>
<evidence type="ECO:0000259" key="8">
    <source>
        <dbReference type="Pfam" id="PF01512"/>
    </source>
</evidence>